<feature type="domain" description="Ketoreductase" evidence="2">
    <location>
        <begin position="6"/>
        <end position="189"/>
    </location>
</feature>
<dbReference type="PANTHER" id="PTHR42879:SF2">
    <property type="entry name" value="3-OXOACYL-[ACYL-CARRIER-PROTEIN] REDUCTASE FABG"/>
    <property type="match status" value="1"/>
</dbReference>
<dbReference type="RefSeq" id="WP_381490837.1">
    <property type="nucleotide sequence ID" value="NZ_JBHTIK010000005.1"/>
</dbReference>
<dbReference type="PRINTS" id="PR00081">
    <property type="entry name" value="GDHRDH"/>
</dbReference>
<gene>
    <name evidence="3" type="ORF">ACFQ00_11865</name>
</gene>
<evidence type="ECO:0000313" key="3">
    <source>
        <dbReference type="EMBL" id="MFD0849024.1"/>
    </source>
</evidence>
<dbReference type="Proteomes" id="UP001597124">
    <property type="component" value="Unassembled WGS sequence"/>
</dbReference>
<dbReference type="EC" id="1.1.1.-" evidence="3"/>
<evidence type="ECO:0000313" key="4">
    <source>
        <dbReference type="Proteomes" id="UP001597124"/>
    </source>
</evidence>
<keyword evidence="3" id="KW-0560">Oxidoreductase</keyword>
<dbReference type="InterPro" id="IPR057326">
    <property type="entry name" value="KR_dom"/>
</dbReference>
<evidence type="ECO:0000256" key="1">
    <source>
        <dbReference type="ARBA" id="ARBA00006484"/>
    </source>
</evidence>
<dbReference type="PROSITE" id="PS00061">
    <property type="entry name" value="ADH_SHORT"/>
    <property type="match status" value="1"/>
</dbReference>
<dbReference type="EMBL" id="JBHTIK010000005">
    <property type="protein sequence ID" value="MFD0849024.1"/>
    <property type="molecule type" value="Genomic_DNA"/>
</dbReference>
<dbReference type="Gene3D" id="3.40.50.720">
    <property type="entry name" value="NAD(P)-binding Rossmann-like Domain"/>
    <property type="match status" value="1"/>
</dbReference>
<comment type="caution">
    <text evidence="3">The sequence shown here is derived from an EMBL/GenBank/DDBJ whole genome shotgun (WGS) entry which is preliminary data.</text>
</comment>
<dbReference type="InterPro" id="IPR020904">
    <property type="entry name" value="Sc_DH/Rdtase_CS"/>
</dbReference>
<dbReference type="CDD" id="cd05233">
    <property type="entry name" value="SDR_c"/>
    <property type="match status" value="1"/>
</dbReference>
<comment type="similarity">
    <text evidence="1">Belongs to the short-chain dehydrogenases/reductases (SDR) family.</text>
</comment>
<protein>
    <submittedName>
        <fullName evidence="3">SDR family NAD(P)-dependent oxidoreductase</fullName>
        <ecNumber evidence="3">1.1.1.-</ecNumber>
    </submittedName>
</protein>
<dbReference type="SMART" id="SM00822">
    <property type="entry name" value="PKS_KR"/>
    <property type="match status" value="1"/>
</dbReference>
<dbReference type="InterPro" id="IPR036291">
    <property type="entry name" value="NAD(P)-bd_dom_sf"/>
</dbReference>
<accession>A0ABW3C576</accession>
<sequence>MDLNGKIAIVTGGGTGIGRATSLKLAKRGAHVAVNYRASRSEAEETAEACRQLGVRAVAIAADVGSDKDCRQLVAAAEIKLGGNVGILVNNAAATKFVPHARLDGLSDEDFANIFRTNVTGAYQMIRAAVPGMRALGGGTVVNVASIAGLFGGGTCSAYAASKAALINLTKTLARALAPDIRINAVCPGFVATRWFEDRMSPEDYAVALNEVTGAMPLGRAPTPEDIAGGITYFCSQDAAAITGETLIMDAGAHLDLAISRRAVGRE</sequence>
<proteinExistence type="inferred from homology"/>
<evidence type="ECO:0000259" key="2">
    <source>
        <dbReference type="SMART" id="SM00822"/>
    </source>
</evidence>
<dbReference type="PANTHER" id="PTHR42879">
    <property type="entry name" value="3-OXOACYL-(ACYL-CARRIER-PROTEIN) REDUCTASE"/>
    <property type="match status" value="1"/>
</dbReference>
<dbReference type="SUPFAM" id="SSF51735">
    <property type="entry name" value="NAD(P)-binding Rossmann-fold domains"/>
    <property type="match status" value="1"/>
</dbReference>
<dbReference type="Pfam" id="PF13561">
    <property type="entry name" value="adh_short_C2"/>
    <property type="match status" value="1"/>
</dbReference>
<name>A0ABW3C576_SPHXN</name>
<dbReference type="NCBIfam" id="NF005559">
    <property type="entry name" value="PRK07231.1"/>
    <property type="match status" value="1"/>
</dbReference>
<dbReference type="InterPro" id="IPR050259">
    <property type="entry name" value="SDR"/>
</dbReference>
<reference evidence="4" key="1">
    <citation type="journal article" date="2019" name="Int. J. Syst. Evol. Microbiol.">
        <title>The Global Catalogue of Microorganisms (GCM) 10K type strain sequencing project: providing services to taxonomists for standard genome sequencing and annotation.</title>
        <authorList>
            <consortium name="The Broad Institute Genomics Platform"/>
            <consortium name="The Broad Institute Genome Sequencing Center for Infectious Disease"/>
            <person name="Wu L."/>
            <person name="Ma J."/>
        </authorList>
    </citation>
    <scope>NUCLEOTIDE SEQUENCE [LARGE SCALE GENOMIC DNA]</scope>
    <source>
        <strain evidence="4">CCUG 52537</strain>
    </source>
</reference>
<dbReference type="PRINTS" id="PR00080">
    <property type="entry name" value="SDRFAMILY"/>
</dbReference>
<keyword evidence="4" id="KW-1185">Reference proteome</keyword>
<dbReference type="InterPro" id="IPR002347">
    <property type="entry name" value="SDR_fam"/>
</dbReference>
<organism evidence="3 4">
    <name type="scientific">Sphingosinicella xenopeptidilytica</name>
    <dbReference type="NCBI Taxonomy" id="364098"/>
    <lineage>
        <taxon>Bacteria</taxon>
        <taxon>Pseudomonadati</taxon>
        <taxon>Pseudomonadota</taxon>
        <taxon>Alphaproteobacteria</taxon>
        <taxon>Sphingomonadales</taxon>
        <taxon>Sphingosinicellaceae</taxon>
        <taxon>Sphingosinicella</taxon>
    </lineage>
</organism>
<dbReference type="GO" id="GO:0016491">
    <property type="term" value="F:oxidoreductase activity"/>
    <property type="evidence" value="ECO:0007669"/>
    <property type="project" value="UniProtKB-KW"/>
</dbReference>